<sequence length="237" mass="26448">MAEKIRLLTAVLGTEKVPAHLARSVIEERLRSAIIDGRLPAGSALRQQELASLFGVSRMPVREALRQLEAQGLLQVVMHKGAVVAPLIGEDAVDSYALRVLLESEALRQSIPLLDAEDIARARDYIHQLENETRHAELGRLNRLFHMSLYCKAQNQKLLRLIENELNEEERFLRFHLSSMGLGKLTQDDHTALVDAASDKLVDEAITVLENHLNSGARAIRNYLDSQRAQHTGPVSS</sequence>
<comment type="caution">
    <text evidence="1">The sequence shown here is derived from an EMBL/GenBank/DDBJ whole genome shotgun (WGS) entry which is preliminary data.</text>
</comment>
<proteinExistence type="predicted"/>
<organism evidence="1 2">
    <name type="scientific">Pseudomonas hunanensis</name>
    <dbReference type="NCBI Taxonomy" id="1247546"/>
    <lineage>
        <taxon>Bacteria</taxon>
        <taxon>Pseudomonadati</taxon>
        <taxon>Pseudomonadota</taxon>
        <taxon>Gammaproteobacteria</taxon>
        <taxon>Pseudomonadales</taxon>
        <taxon>Pseudomonadaceae</taxon>
        <taxon>Pseudomonas</taxon>
    </lineage>
</organism>
<dbReference type="EMBL" id="JAVDTH010000053">
    <property type="protein sequence ID" value="MDR6715443.1"/>
    <property type="molecule type" value="Genomic_DNA"/>
</dbReference>
<dbReference type="Proteomes" id="UP001259587">
    <property type="component" value="Unassembled WGS sequence"/>
</dbReference>
<evidence type="ECO:0000313" key="1">
    <source>
        <dbReference type="EMBL" id="MDR6715443.1"/>
    </source>
</evidence>
<evidence type="ECO:0000313" key="2">
    <source>
        <dbReference type="Proteomes" id="UP001259587"/>
    </source>
</evidence>
<protein>
    <submittedName>
        <fullName evidence="1">DNA-binding GntR family transcriptional regulator</fullName>
    </submittedName>
</protein>
<accession>A0ACC6KAL4</accession>
<keyword evidence="2" id="KW-1185">Reference proteome</keyword>
<keyword evidence="1" id="KW-0238">DNA-binding</keyword>
<reference evidence="1" key="1">
    <citation type="submission" date="2023-07" db="EMBL/GenBank/DDBJ databases">
        <title>Sorghum-associated microbial communities from plants grown in Nebraska, USA.</title>
        <authorList>
            <person name="Schachtman D."/>
        </authorList>
    </citation>
    <scope>NUCLEOTIDE SEQUENCE</scope>
    <source>
        <strain evidence="1">BE56</strain>
    </source>
</reference>
<name>A0ACC6KAL4_9PSED</name>
<gene>
    <name evidence="1" type="ORF">J2W83_005087</name>
</gene>